<accession>A0A0P0XBD1</accession>
<proteinExistence type="predicted"/>
<dbReference type="EMBL" id="AP014964">
    <property type="protein sequence ID" value="BAT03695.1"/>
    <property type="molecule type" value="Genomic_DNA"/>
</dbReference>
<dbReference type="InParanoid" id="A0A0P0XBD1"/>
<dbReference type="Proteomes" id="UP000059680">
    <property type="component" value="Chromosome 8"/>
</dbReference>
<reference evidence="2" key="1">
    <citation type="journal article" date="2005" name="Nature">
        <title>The map-based sequence of the rice genome.</title>
        <authorList>
            <consortium name="International rice genome sequencing project (IRGSP)"/>
            <person name="Matsumoto T."/>
            <person name="Wu J."/>
            <person name="Kanamori H."/>
            <person name="Katayose Y."/>
            <person name="Fujisawa M."/>
            <person name="Namiki N."/>
            <person name="Mizuno H."/>
            <person name="Yamamoto K."/>
            <person name="Antonio B.A."/>
            <person name="Baba T."/>
            <person name="Sakata K."/>
            <person name="Nagamura Y."/>
            <person name="Aoki H."/>
            <person name="Arikawa K."/>
            <person name="Arita K."/>
            <person name="Bito T."/>
            <person name="Chiden Y."/>
            <person name="Fujitsuka N."/>
            <person name="Fukunaka R."/>
            <person name="Hamada M."/>
            <person name="Harada C."/>
            <person name="Hayashi A."/>
            <person name="Hijishita S."/>
            <person name="Honda M."/>
            <person name="Hosokawa S."/>
            <person name="Ichikawa Y."/>
            <person name="Idonuma A."/>
            <person name="Iijima M."/>
            <person name="Ikeda M."/>
            <person name="Ikeno M."/>
            <person name="Ito K."/>
            <person name="Ito S."/>
            <person name="Ito T."/>
            <person name="Ito Y."/>
            <person name="Ito Y."/>
            <person name="Iwabuchi A."/>
            <person name="Kamiya K."/>
            <person name="Karasawa W."/>
            <person name="Kurita K."/>
            <person name="Katagiri S."/>
            <person name="Kikuta A."/>
            <person name="Kobayashi H."/>
            <person name="Kobayashi N."/>
            <person name="Machita K."/>
            <person name="Maehara T."/>
            <person name="Masukawa M."/>
            <person name="Mizubayashi T."/>
            <person name="Mukai Y."/>
            <person name="Nagasaki H."/>
            <person name="Nagata Y."/>
            <person name="Naito S."/>
            <person name="Nakashima M."/>
            <person name="Nakama Y."/>
            <person name="Nakamichi Y."/>
            <person name="Nakamura M."/>
            <person name="Meguro A."/>
            <person name="Negishi M."/>
            <person name="Ohta I."/>
            <person name="Ohta T."/>
            <person name="Okamoto M."/>
            <person name="Ono N."/>
            <person name="Saji S."/>
            <person name="Sakaguchi M."/>
            <person name="Sakai K."/>
            <person name="Shibata M."/>
            <person name="Shimokawa T."/>
            <person name="Song J."/>
            <person name="Takazaki Y."/>
            <person name="Terasawa K."/>
            <person name="Tsugane M."/>
            <person name="Tsuji K."/>
            <person name="Ueda S."/>
            <person name="Waki K."/>
            <person name="Yamagata H."/>
            <person name="Yamamoto M."/>
            <person name="Yamamoto S."/>
            <person name="Yamane H."/>
            <person name="Yoshiki S."/>
            <person name="Yoshihara R."/>
            <person name="Yukawa K."/>
            <person name="Zhong H."/>
            <person name="Yano M."/>
            <person name="Yuan Q."/>
            <person name="Ouyang S."/>
            <person name="Liu J."/>
            <person name="Jones K.M."/>
            <person name="Gansberger K."/>
            <person name="Moffat K."/>
            <person name="Hill J."/>
            <person name="Bera J."/>
            <person name="Fadrosh D."/>
            <person name="Jin S."/>
            <person name="Johri S."/>
            <person name="Kim M."/>
            <person name="Overton L."/>
            <person name="Reardon M."/>
            <person name="Tsitrin T."/>
            <person name="Vuong H."/>
            <person name="Weaver B."/>
            <person name="Ciecko A."/>
            <person name="Tallon L."/>
            <person name="Jackson J."/>
            <person name="Pai G."/>
            <person name="Aken S.V."/>
            <person name="Utterback T."/>
            <person name="Reidmuller S."/>
            <person name="Feldblyum T."/>
            <person name="Hsiao J."/>
            <person name="Zismann V."/>
            <person name="Iobst S."/>
            <person name="de Vazeille A.R."/>
            <person name="Buell C.R."/>
            <person name="Ying K."/>
            <person name="Li Y."/>
            <person name="Lu T."/>
            <person name="Huang Y."/>
            <person name="Zhao Q."/>
            <person name="Feng Q."/>
            <person name="Zhang L."/>
            <person name="Zhu J."/>
            <person name="Weng Q."/>
            <person name="Mu J."/>
            <person name="Lu Y."/>
            <person name="Fan D."/>
            <person name="Liu Y."/>
            <person name="Guan J."/>
            <person name="Zhang Y."/>
            <person name="Yu S."/>
            <person name="Liu X."/>
            <person name="Zhang Y."/>
            <person name="Hong G."/>
            <person name="Han B."/>
            <person name="Choisne N."/>
            <person name="Demange N."/>
            <person name="Orjeda G."/>
            <person name="Samain S."/>
            <person name="Cattolico L."/>
            <person name="Pelletier E."/>
            <person name="Couloux A."/>
            <person name="Segurens B."/>
            <person name="Wincker P."/>
            <person name="D'Hont A."/>
            <person name="Scarpelli C."/>
            <person name="Weissenbach J."/>
            <person name="Salanoubat M."/>
            <person name="Quetier F."/>
            <person name="Yu Y."/>
            <person name="Kim H.R."/>
            <person name="Rambo T."/>
            <person name="Currie J."/>
            <person name="Collura K."/>
            <person name="Luo M."/>
            <person name="Yang T."/>
            <person name="Ammiraju J.S.S."/>
            <person name="Engler F."/>
            <person name="Soderlund C."/>
            <person name="Wing R.A."/>
            <person name="Palmer L.E."/>
            <person name="de la Bastide M."/>
            <person name="Spiegel L."/>
            <person name="Nascimento L."/>
            <person name="Zutavern T."/>
            <person name="O'Shaughnessy A."/>
            <person name="Dike S."/>
            <person name="Dedhia N."/>
            <person name="Preston R."/>
            <person name="Balija V."/>
            <person name="McCombie W.R."/>
            <person name="Chow T."/>
            <person name="Chen H."/>
            <person name="Chung M."/>
            <person name="Chen C."/>
            <person name="Shaw J."/>
            <person name="Wu H."/>
            <person name="Hsiao K."/>
            <person name="Chao Y."/>
            <person name="Chu M."/>
            <person name="Cheng C."/>
            <person name="Hour A."/>
            <person name="Lee P."/>
            <person name="Lin S."/>
            <person name="Lin Y."/>
            <person name="Liou J."/>
            <person name="Liu S."/>
            <person name="Hsing Y."/>
            <person name="Raghuvanshi S."/>
            <person name="Mohanty A."/>
            <person name="Bharti A.K."/>
            <person name="Gaur A."/>
            <person name="Gupta V."/>
            <person name="Kumar D."/>
            <person name="Ravi V."/>
            <person name="Vij S."/>
            <person name="Kapur A."/>
            <person name="Khurana P."/>
            <person name="Khurana P."/>
            <person name="Khurana J.P."/>
            <person name="Tyagi A.K."/>
            <person name="Gaikwad K."/>
            <person name="Singh A."/>
            <person name="Dalal V."/>
            <person name="Srivastava S."/>
            <person name="Dixit A."/>
            <person name="Pal A.K."/>
            <person name="Ghazi I.A."/>
            <person name="Yadav M."/>
            <person name="Pandit A."/>
            <person name="Bhargava A."/>
            <person name="Sureshbabu K."/>
            <person name="Batra K."/>
            <person name="Sharma T.R."/>
            <person name="Mohapatra T."/>
            <person name="Singh N.K."/>
            <person name="Messing J."/>
            <person name="Nelson A.B."/>
            <person name="Fuks G."/>
            <person name="Kavchok S."/>
            <person name="Keizer G."/>
            <person name="Linton E."/>
            <person name="Llaca V."/>
            <person name="Song R."/>
            <person name="Tanyolac B."/>
            <person name="Young S."/>
            <person name="Ho-Il K."/>
            <person name="Hahn J.H."/>
            <person name="Sangsakoo G."/>
            <person name="Vanavichit A."/>
            <person name="de Mattos Luiz.A.T."/>
            <person name="Zimmer P.D."/>
            <person name="Malone G."/>
            <person name="Dellagostin O."/>
            <person name="de Oliveira A.C."/>
            <person name="Bevan M."/>
            <person name="Bancroft I."/>
            <person name="Minx P."/>
            <person name="Cordum H."/>
            <person name="Wilson R."/>
            <person name="Cheng Z."/>
            <person name="Jin W."/>
            <person name="Jiang J."/>
            <person name="Leong S.A."/>
            <person name="Iwama H."/>
            <person name="Gojobori T."/>
            <person name="Itoh T."/>
            <person name="Niimura Y."/>
            <person name="Fujii Y."/>
            <person name="Habara T."/>
            <person name="Sakai H."/>
            <person name="Sato Y."/>
            <person name="Wilson G."/>
            <person name="Kumar K."/>
            <person name="McCouch S."/>
            <person name="Juretic N."/>
            <person name="Hoen D."/>
            <person name="Wright S."/>
            <person name="Bruskiewich R."/>
            <person name="Bureau T."/>
            <person name="Miyao A."/>
            <person name="Hirochika H."/>
            <person name="Nishikawa T."/>
            <person name="Kadowaki K."/>
            <person name="Sugiura M."/>
            <person name="Burr B."/>
            <person name="Sasaki T."/>
        </authorList>
    </citation>
    <scope>NUCLEOTIDE SEQUENCE [LARGE SCALE GENOMIC DNA]</scope>
    <source>
        <strain evidence="2">cv. Nipponbare</strain>
    </source>
</reference>
<sequence>MARGLVEEAHAQVTIGLLLGLFLLLFLLGSRWSSSTTVGGNWGSNSELAGITFKYSLILSACGYEYSVSTATASTFLYPLRNMCGAAAIVGYEIARETEATIETPEANFSIRSSSVRSSTSGLKTDPLS</sequence>
<reference evidence="1 2" key="3">
    <citation type="journal article" date="2013" name="Rice">
        <title>Improvement of the Oryza sativa Nipponbare reference genome using next generation sequence and optical map data.</title>
        <authorList>
            <person name="Kawahara Y."/>
            <person name="de la Bastide M."/>
            <person name="Hamilton J.P."/>
            <person name="Kanamori H."/>
            <person name="McCombie W.R."/>
            <person name="Ouyang S."/>
            <person name="Schwartz D.C."/>
            <person name="Tanaka T."/>
            <person name="Wu J."/>
            <person name="Zhou S."/>
            <person name="Childs K.L."/>
            <person name="Davidson R.M."/>
            <person name="Lin H."/>
            <person name="Quesada-Ocampo L."/>
            <person name="Vaillancourt B."/>
            <person name="Sakai H."/>
            <person name="Lee S.S."/>
            <person name="Kim J."/>
            <person name="Numa H."/>
            <person name="Itoh T."/>
            <person name="Buell C.R."/>
            <person name="Matsumoto T."/>
        </authorList>
    </citation>
    <scope>NUCLEOTIDE SEQUENCE [LARGE SCALE GENOMIC DNA]</scope>
    <source>
        <strain evidence="2">cv. Nipponbare</strain>
    </source>
</reference>
<reference evidence="1 2" key="2">
    <citation type="journal article" date="2013" name="Plant Cell Physiol.">
        <title>Rice Annotation Project Database (RAP-DB): an integrative and interactive database for rice genomics.</title>
        <authorList>
            <person name="Sakai H."/>
            <person name="Lee S.S."/>
            <person name="Tanaka T."/>
            <person name="Numa H."/>
            <person name="Kim J."/>
            <person name="Kawahara Y."/>
            <person name="Wakimoto H."/>
            <person name="Yang C.C."/>
            <person name="Iwamoto M."/>
            <person name="Abe T."/>
            <person name="Yamada Y."/>
            <person name="Muto A."/>
            <person name="Inokuchi H."/>
            <person name="Ikemura T."/>
            <person name="Matsumoto T."/>
            <person name="Sasaki T."/>
            <person name="Itoh T."/>
        </authorList>
    </citation>
    <scope>NUCLEOTIDE SEQUENCE [LARGE SCALE GENOMIC DNA]</scope>
    <source>
        <strain evidence="2">cv. Nipponbare</strain>
    </source>
</reference>
<dbReference type="AlphaFoldDB" id="A0A0P0XBD1"/>
<organism evidence="1 2">
    <name type="scientific">Oryza sativa subsp. japonica</name>
    <name type="common">Rice</name>
    <dbReference type="NCBI Taxonomy" id="39947"/>
    <lineage>
        <taxon>Eukaryota</taxon>
        <taxon>Viridiplantae</taxon>
        <taxon>Streptophyta</taxon>
        <taxon>Embryophyta</taxon>
        <taxon>Tracheophyta</taxon>
        <taxon>Spermatophyta</taxon>
        <taxon>Magnoliopsida</taxon>
        <taxon>Liliopsida</taxon>
        <taxon>Poales</taxon>
        <taxon>Poaceae</taxon>
        <taxon>BOP clade</taxon>
        <taxon>Oryzoideae</taxon>
        <taxon>Oryzeae</taxon>
        <taxon>Oryzinae</taxon>
        <taxon>Oryza</taxon>
        <taxon>Oryza sativa</taxon>
    </lineage>
</organism>
<protein>
    <submittedName>
        <fullName evidence="1">Os08g0130550 protein</fullName>
    </submittedName>
</protein>
<evidence type="ECO:0000313" key="1">
    <source>
        <dbReference type="EMBL" id="BAT03695.1"/>
    </source>
</evidence>
<evidence type="ECO:0000313" key="2">
    <source>
        <dbReference type="Proteomes" id="UP000059680"/>
    </source>
</evidence>
<dbReference type="Gramene" id="Os08t0130550-00">
    <property type="protein sequence ID" value="Os08t0130550-00"/>
    <property type="gene ID" value="Os08g0130550"/>
</dbReference>
<dbReference type="SMR" id="A0A0P0XBD1"/>
<name>A0A0P0XBD1_ORYSJ</name>
<gene>
    <name evidence="1" type="ordered locus">Os08g0130550</name>
    <name evidence="1" type="ORF">OSNPB_080130550</name>
</gene>
<keyword evidence="2" id="KW-1185">Reference proteome</keyword>
<dbReference type="PaxDb" id="39947-A0A0P0XBD1"/>